<reference evidence="1" key="1">
    <citation type="journal article" date="2014" name="Int. J. Syst. Evol. Microbiol.">
        <title>Complete genome sequence of Corynebacterium casei LMG S-19264T (=DSM 44701T), isolated from a smear-ripened cheese.</title>
        <authorList>
            <consortium name="US DOE Joint Genome Institute (JGI-PGF)"/>
            <person name="Walter F."/>
            <person name="Albersmeier A."/>
            <person name="Kalinowski J."/>
            <person name="Ruckert C."/>
        </authorList>
    </citation>
    <scope>NUCLEOTIDE SEQUENCE</scope>
    <source>
        <strain evidence="1">KCTC 42731</strain>
    </source>
</reference>
<evidence type="ECO:0000313" key="1">
    <source>
        <dbReference type="EMBL" id="GHG07985.1"/>
    </source>
</evidence>
<dbReference type="Proteomes" id="UP000623842">
    <property type="component" value="Unassembled WGS sequence"/>
</dbReference>
<accession>A0A919EPC7</accession>
<dbReference type="AlphaFoldDB" id="A0A919EPC7"/>
<evidence type="ECO:0000313" key="2">
    <source>
        <dbReference type="Proteomes" id="UP000623842"/>
    </source>
</evidence>
<protein>
    <recommendedName>
        <fullName evidence="3">Primase C-terminal 1 domain-containing protein</fullName>
    </recommendedName>
</protein>
<organism evidence="1 2">
    <name type="scientific">Thalassotalea marina</name>
    <dbReference type="NCBI Taxonomy" id="1673741"/>
    <lineage>
        <taxon>Bacteria</taxon>
        <taxon>Pseudomonadati</taxon>
        <taxon>Pseudomonadota</taxon>
        <taxon>Gammaproteobacteria</taxon>
        <taxon>Alteromonadales</taxon>
        <taxon>Colwelliaceae</taxon>
        <taxon>Thalassotalea</taxon>
    </lineage>
</organism>
<gene>
    <name evidence="1" type="ORF">GCM10017161_42230</name>
</gene>
<name>A0A919EPC7_9GAMM</name>
<dbReference type="Pfam" id="PF03090">
    <property type="entry name" value="Replicase"/>
    <property type="match status" value="1"/>
</dbReference>
<sequence>MQALNRQFLHEHEVRRDLYYSAPYAPFCSDNKTAGFQLPRRDAFKRQYVQLNPPCNYKVFIIDIDHEDESLWDNEETPIPNVIIRNKNNRKVHLLYRIDDVLIKTVNSDVIVKDGPIQYAKAVYYGLCKKLGADRAAFNNVVSKNPFHPAFNTEFIHSRVYKLKELAEFATPDWSVYKRGDKENPNPESRNLSLFHKVRFAAYNQVQRYRLANDMEGFYKAVLAECELENKFRGKGFKEDSDLPSSQVKAIAKSIATFSWNKYQGSKGNRGVMSLPHDMDQKEKQRQAALYVANKKRERTLGEILKAFEEVARSGAKPTQERVASSCSHYSLSTIKRYWKEVKESYESRTDSSEGKVQLAVHKGF</sequence>
<keyword evidence="2" id="KW-1185">Reference proteome</keyword>
<comment type="caution">
    <text evidence="1">The sequence shown here is derived from an EMBL/GenBank/DDBJ whole genome shotgun (WGS) entry which is preliminary data.</text>
</comment>
<evidence type="ECO:0008006" key="3">
    <source>
        <dbReference type="Google" id="ProtNLM"/>
    </source>
</evidence>
<dbReference type="InterPro" id="IPR004322">
    <property type="entry name" value="Plasmid_replicase_bac"/>
</dbReference>
<dbReference type="Gene3D" id="1.10.340.50">
    <property type="match status" value="1"/>
</dbReference>
<reference evidence="1" key="2">
    <citation type="submission" date="2020-09" db="EMBL/GenBank/DDBJ databases">
        <authorList>
            <person name="Sun Q."/>
            <person name="Kim S."/>
        </authorList>
    </citation>
    <scope>NUCLEOTIDE SEQUENCE</scope>
    <source>
        <strain evidence="1">KCTC 42731</strain>
    </source>
</reference>
<dbReference type="RefSeq" id="WP_189774893.1">
    <property type="nucleotide sequence ID" value="NZ_BNCK01000016.1"/>
</dbReference>
<dbReference type="EMBL" id="BNCK01000016">
    <property type="protein sequence ID" value="GHG07985.1"/>
    <property type="molecule type" value="Genomic_DNA"/>
</dbReference>
<proteinExistence type="predicted"/>